<proteinExistence type="inferred from homology"/>
<evidence type="ECO:0000256" key="9">
    <source>
        <dbReference type="SAM" id="MobiDB-lite"/>
    </source>
</evidence>
<keyword evidence="4 7" id="KW-0560">Oxidoreductase</keyword>
<dbReference type="PRINTS" id="PR00469">
    <property type="entry name" value="PNDRDTASEII"/>
</dbReference>
<evidence type="ECO:0000256" key="5">
    <source>
        <dbReference type="ARBA" id="ARBA00023157"/>
    </source>
</evidence>
<evidence type="ECO:0000256" key="3">
    <source>
        <dbReference type="ARBA" id="ARBA00022827"/>
    </source>
</evidence>
<evidence type="ECO:0000313" key="12">
    <source>
        <dbReference type="Proteomes" id="UP001153618"/>
    </source>
</evidence>
<keyword evidence="8" id="KW-0521">NADP</keyword>
<comment type="subunit">
    <text evidence="7">Homodimer.</text>
</comment>
<dbReference type="InterPro" id="IPR005982">
    <property type="entry name" value="Thioredox_Rdtase"/>
</dbReference>
<dbReference type="InterPro" id="IPR008255">
    <property type="entry name" value="Pyr_nucl-diS_OxRdtase_2_AS"/>
</dbReference>
<keyword evidence="3 7" id="KW-0274">FAD</keyword>
<evidence type="ECO:0000256" key="1">
    <source>
        <dbReference type="ARBA" id="ARBA00009333"/>
    </source>
</evidence>
<dbReference type="InterPro" id="IPR023753">
    <property type="entry name" value="FAD/NAD-binding_dom"/>
</dbReference>
<dbReference type="SUPFAM" id="SSF51905">
    <property type="entry name" value="FAD/NAD(P)-binding domain"/>
    <property type="match status" value="1"/>
</dbReference>
<dbReference type="EMBL" id="CAJVOS010000049">
    <property type="protein sequence ID" value="CAG8202926.1"/>
    <property type="molecule type" value="Genomic_DNA"/>
</dbReference>
<dbReference type="InterPro" id="IPR050097">
    <property type="entry name" value="Ferredoxin-NADP_redctase_2"/>
</dbReference>
<feature type="compositionally biased region" description="Basic and acidic residues" evidence="9">
    <location>
        <begin position="323"/>
        <end position="336"/>
    </location>
</feature>
<dbReference type="PRINTS" id="PR00368">
    <property type="entry name" value="FADPNR"/>
</dbReference>
<keyword evidence="6 7" id="KW-0676">Redox-active center</keyword>
<dbReference type="OrthoDB" id="371245at2759"/>
<evidence type="ECO:0000313" key="11">
    <source>
        <dbReference type="EMBL" id="CAG8202926.1"/>
    </source>
</evidence>
<keyword evidence="5" id="KW-1015">Disulfide bond</keyword>
<dbReference type="PANTHER" id="PTHR48105">
    <property type="entry name" value="THIOREDOXIN REDUCTASE 1-RELATED-RELATED"/>
    <property type="match status" value="1"/>
</dbReference>
<dbReference type="Pfam" id="PF07992">
    <property type="entry name" value="Pyr_redox_2"/>
    <property type="match status" value="1"/>
</dbReference>
<evidence type="ECO:0000256" key="6">
    <source>
        <dbReference type="ARBA" id="ARBA00023284"/>
    </source>
</evidence>
<dbReference type="GO" id="GO:0005737">
    <property type="term" value="C:cytoplasm"/>
    <property type="evidence" value="ECO:0007669"/>
    <property type="project" value="InterPro"/>
</dbReference>
<dbReference type="GO" id="GO:0019430">
    <property type="term" value="P:removal of superoxide radicals"/>
    <property type="evidence" value="ECO:0007669"/>
    <property type="project" value="UniProtKB-UniRule"/>
</dbReference>
<keyword evidence="12" id="KW-1185">Reference proteome</keyword>
<evidence type="ECO:0000256" key="2">
    <source>
        <dbReference type="ARBA" id="ARBA00022630"/>
    </source>
</evidence>
<dbReference type="Proteomes" id="UP001153618">
    <property type="component" value="Unassembled WGS sequence"/>
</dbReference>
<comment type="caution">
    <text evidence="11">The sequence shown here is derived from an EMBL/GenBank/DDBJ whole genome shotgun (WGS) entry which is preliminary data.</text>
</comment>
<gene>
    <name evidence="11" type="ORF">POLS_LOCUS7595</name>
</gene>
<evidence type="ECO:0000256" key="4">
    <source>
        <dbReference type="ARBA" id="ARBA00023002"/>
    </source>
</evidence>
<name>A0A9W4I2A0_PENOL</name>
<evidence type="ECO:0000256" key="8">
    <source>
        <dbReference type="RuleBase" id="RU003881"/>
    </source>
</evidence>
<comment type="cofactor">
    <cofactor evidence="8">
        <name>FAD</name>
        <dbReference type="ChEBI" id="CHEBI:57692"/>
    </cofactor>
    <text evidence="8">Binds 1 FAD per subunit.</text>
</comment>
<protein>
    <recommendedName>
        <fullName evidence="7">Thioredoxin reductase</fullName>
        <ecNumber evidence="7">1.8.1.9</ecNumber>
    </recommendedName>
</protein>
<dbReference type="PROSITE" id="PS00573">
    <property type="entry name" value="PYRIDINE_REDOX_2"/>
    <property type="match status" value="1"/>
</dbReference>
<feature type="region of interest" description="Disordered" evidence="9">
    <location>
        <begin position="323"/>
        <end position="349"/>
    </location>
</feature>
<feature type="domain" description="FAD/NAD(P)-binding" evidence="10">
    <location>
        <begin position="5"/>
        <end position="310"/>
    </location>
</feature>
<organism evidence="11 12">
    <name type="scientific">Penicillium olsonii</name>
    <dbReference type="NCBI Taxonomy" id="99116"/>
    <lineage>
        <taxon>Eukaryota</taxon>
        <taxon>Fungi</taxon>
        <taxon>Dikarya</taxon>
        <taxon>Ascomycota</taxon>
        <taxon>Pezizomycotina</taxon>
        <taxon>Eurotiomycetes</taxon>
        <taxon>Eurotiomycetidae</taxon>
        <taxon>Eurotiales</taxon>
        <taxon>Aspergillaceae</taxon>
        <taxon>Penicillium</taxon>
    </lineage>
</organism>
<evidence type="ECO:0000256" key="7">
    <source>
        <dbReference type="RuleBase" id="RU003880"/>
    </source>
</evidence>
<dbReference type="EC" id="1.8.1.9" evidence="7"/>
<comment type="catalytic activity">
    <reaction evidence="7">
        <text>[thioredoxin]-dithiol + NADP(+) = [thioredoxin]-disulfide + NADPH + H(+)</text>
        <dbReference type="Rhea" id="RHEA:20345"/>
        <dbReference type="Rhea" id="RHEA-COMP:10698"/>
        <dbReference type="Rhea" id="RHEA-COMP:10700"/>
        <dbReference type="ChEBI" id="CHEBI:15378"/>
        <dbReference type="ChEBI" id="CHEBI:29950"/>
        <dbReference type="ChEBI" id="CHEBI:50058"/>
        <dbReference type="ChEBI" id="CHEBI:57783"/>
        <dbReference type="ChEBI" id="CHEBI:58349"/>
        <dbReference type="EC" id="1.8.1.9"/>
    </reaction>
</comment>
<dbReference type="Gene3D" id="3.50.50.60">
    <property type="entry name" value="FAD/NAD(P)-binding domain"/>
    <property type="match status" value="2"/>
</dbReference>
<reference evidence="11" key="1">
    <citation type="submission" date="2021-07" db="EMBL/GenBank/DDBJ databases">
        <authorList>
            <person name="Branca A.L. A."/>
        </authorList>
    </citation>
    <scope>NUCLEOTIDE SEQUENCE</scope>
</reference>
<sequence>MVHSKVVIIGSGPGAHTAAIYLSRAELQPVLYEGMLANGTAAGGQLTTTTDVENFPGFPNGIGGSELMDNMRAQSERFGTEIISETISKLDLSSRPFKMWTEWNDAEGSEPVRTADAVIIATGANARRLNLPGEETYWQNGISACAVCDGAVPIFRNKPLYVIGGGDSAAEEAMFLAKYGSNVTVLVRKDKLRASKVMAERLLAHPKCTVRFNTVATEVIGENKPNGLMTHLRVKDVVSEKEEIVDANGLFYAVGHDPANALVKGQVNLDDEGYIVTQPGTSFTNVEGVFACGDVQDKRYRQAITSAGSGCVAALEAEKFLAESETHEPAVEKDAPADAPAEYKSNPLL</sequence>
<dbReference type="GO" id="GO:0004791">
    <property type="term" value="F:thioredoxin-disulfide reductase (NADPH) activity"/>
    <property type="evidence" value="ECO:0007669"/>
    <property type="project" value="UniProtKB-UniRule"/>
</dbReference>
<comment type="similarity">
    <text evidence="1 7">Belongs to the class-II pyridine nucleotide-disulfide oxidoreductase family.</text>
</comment>
<evidence type="ECO:0000259" key="10">
    <source>
        <dbReference type="Pfam" id="PF07992"/>
    </source>
</evidence>
<accession>A0A9W4I2A0</accession>
<dbReference type="NCBIfam" id="TIGR01292">
    <property type="entry name" value="TRX_reduct"/>
    <property type="match status" value="1"/>
</dbReference>
<dbReference type="AlphaFoldDB" id="A0A9W4I2A0"/>
<dbReference type="InterPro" id="IPR036188">
    <property type="entry name" value="FAD/NAD-bd_sf"/>
</dbReference>
<keyword evidence="2 7" id="KW-0285">Flavoprotein</keyword>